<reference evidence="4 5" key="1">
    <citation type="submission" date="2018-08" db="EMBL/GenBank/DDBJ databases">
        <title>Genomic investigation of the strawberry pathogen Phytophthora fragariae indicates pathogenicity is determined by transcriptional variation in three key races.</title>
        <authorList>
            <person name="Adams T.M."/>
            <person name="Armitage A.D."/>
            <person name="Sobczyk M.K."/>
            <person name="Bates H.J."/>
            <person name="Dunwell J.M."/>
            <person name="Nellist C.F."/>
            <person name="Harrison R.J."/>
        </authorList>
    </citation>
    <scope>NUCLEOTIDE SEQUENCE [LARGE SCALE GENOMIC DNA]</scope>
    <source>
        <strain evidence="3 5">BC-1</strain>
        <strain evidence="2 6">BC-23</strain>
        <strain evidence="1 4">NOV-27</strain>
    </source>
</reference>
<evidence type="ECO:0000313" key="1">
    <source>
        <dbReference type="EMBL" id="KAE9238175.1"/>
    </source>
</evidence>
<dbReference type="Proteomes" id="UP000476176">
    <property type="component" value="Unassembled WGS sequence"/>
</dbReference>
<name>A0A6A4AFI2_9STRA</name>
<dbReference type="EMBL" id="QXGC01000030">
    <property type="protein sequence ID" value="KAE9253943.1"/>
    <property type="molecule type" value="Genomic_DNA"/>
</dbReference>
<dbReference type="Proteomes" id="UP000433483">
    <property type="component" value="Unassembled WGS sequence"/>
</dbReference>
<evidence type="ECO:0000313" key="3">
    <source>
        <dbReference type="EMBL" id="KAE9257889.1"/>
    </source>
</evidence>
<comment type="caution">
    <text evidence="3">The sequence shown here is derived from an EMBL/GenBank/DDBJ whole genome shotgun (WGS) entry which is preliminary data.</text>
</comment>
<protein>
    <submittedName>
        <fullName evidence="3">Uncharacterized protein</fullName>
    </submittedName>
</protein>
<evidence type="ECO:0000313" key="6">
    <source>
        <dbReference type="Proteomes" id="UP000476176"/>
    </source>
</evidence>
<evidence type="ECO:0000313" key="2">
    <source>
        <dbReference type="EMBL" id="KAE9253943.1"/>
    </source>
</evidence>
<evidence type="ECO:0000313" key="4">
    <source>
        <dbReference type="Proteomes" id="UP000433483"/>
    </source>
</evidence>
<dbReference type="EMBL" id="QXGD01000013">
    <property type="protein sequence ID" value="KAE9257889.1"/>
    <property type="molecule type" value="Genomic_DNA"/>
</dbReference>
<dbReference type="Proteomes" id="UP000440367">
    <property type="component" value="Unassembled WGS sequence"/>
</dbReference>
<keyword evidence="4" id="KW-1185">Reference proteome</keyword>
<dbReference type="EMBL" id="QXGB01000006">
    <property type="protein sequence ID" value="KAE9238175.1"/>
    <property type="molecule type" value="Genomic_DNA"/>
</dbReference>
<gene>
    <name evidence="3" type="ORF">PF002_g612</name>
    <name evidence="2" type="ORF">PF004_g1252</name>
    <name evidence="1" type="ORF">PF005_g332</name>
</gene>
<sequence>MACHSESGNNLFVNTQPLMHVQYEEDTETDAEVQQDLTPAMTLSTFVVGVRTNPDLIEDDDSTYLDNLTPAT</sequence>
<dbReference type="AlphaFoldDB" id="A0A6A4AFI2"/>
<organism evidence="3 5">
    <name type="scientific">Phytophthora fragariae</name>
    <dbReference type="NCBI Taxonomy" id="53985"/>
    <lineage>
        <taxon>Eukaryota</taxon>
        <taxon>Sar</taxon>
        <taxon>Stramenopiles</taxon>
        <taxon>Oomycota</taxon>
        <taxon>Peronosporomycetes</taxon>
        <taxon>Peronosporales</taxon>
        <taxon>Peronosporaceae</taxon>
        <taxon>Phytophthora</taxon>
    </lineage>
</organism>
<accession>A0A6A4AFI2</accession>
<proteinExistence type="predicted"/>
<evidence type="ECO:0000313" key="5">
    <source>
        <dbReference type="Proteomes" id="UP000440367"/>
    </source>
</evidence>